<keyword evidence="13" id="KW-0643">Prostaglandin biosynthesis</keyword>
<evidence type="ECO:0000256" key="14">
    <source>
        <dbReference type="ARBA" id="ARBA00022675"/>
    </source>
</evidence>
<keyword evidence="14" id="KW-0467">Mast cell degranulation</keyword>
<keyword evidence="12" id="KW-0964">Secreted</keyword>
<protein>
    <recommendedName>
        <fullName evidence="28">Prostaglandin-H2 D-isomerase</fullName>
        <ecNumber evidence="27">5.3.99.2</ecNumber>
    </recommendedName>
    <alternativeName>
        <fullName evidence="31">Glutathione-independent PGD synthase</fullName>
    </alternativeName>
    <alternativeName>
        <fullName evidence="30">Lipocalin-type prostaglandin-D synthase</fullName>
    </alternativeName>
    <alternativeName>
        <fullName evidence="29">Prostaglandin-D2 synthase</fullName>
    </alternativeName>
</protein>
<evidence type="ECO:0000256" key="28">
    <source>
        <dbReference type="ARBA" id="ARBA00023891"/>
    </source>
</evidence>
<evidence type="ECO:0000256" key="1">
    <source>
        <dbReference type="ARBA" id="ARBA00004126"/>
    </source>
</evidence>
<reference evidence="35" key="2">
    <citation type="submission" date="2025-08" db="UniProtKB">
        <authorList>
            <consortium name="Ensembl"/>
        </authorList>
    </citation>
    <scope>IDENTIFICATION</scope>
</reference>
<dbReference type="Proteomes" id="UP000001646">
    <property type="component" value="Chromosome 2"/>
</dbReference>
<dbReference type="GO" id="GO:0004667">
    <property type="term" value="F:prostaglandin-D synthase activity"/>
    <property type="evidence" value="ECO:0007669"/>
    <property type="project" value="UniProtKB-EC"/>
</dbReference>
<evidence type="ECO:0000256" key="16">
    <source>
        <dbReference type="ARBA" id="ARBA00022824"/>
    </source>
</evidence>
<dbReference type="PROSITE" id="PS00213">
    <property type="entry name" value="LIPOCALIN"/>
    <property type="match status" value="1"/>
</dbReference>
<evidence type="ECO:0000256" key="22">
    <source>
        <dbReference type="ARBA" id="ARBA00023160"/>
    </source>
</evidence>
<evidence type="ECO:0000256" key="3">
    <source>
        <dbReference type="ARBA" id="ARBA00004555"/>
    </source>
</evidence>
<keyword evidence="10" id="KW-0644">Prostaglandin metabolism</keyword>
<keyword evidence="23" id="KW-0325">Glycoprotein</keyword>
<dbReference type="Ensembl" id="ENSACAT00000022471.3">
    <property type="protein sequence ID" value="ENSACAP00000018124.2"/>
    <property type="gene ID" value="ENSACAG00000026090.3"/>
</dbReference>
<evidence type="ECO:0000313" key="35">
    <source>
        <dbReference type="Ensembl" id="ENSACAP00000018124.2"/>
    </source>
</evidence>
<evidence type="ECO:0000256" key="18">
    <source>
        <dbReference type="ARBA" id="ARBA00023034"/>
    </source>
</evidence>
<comment type="subcellular location">
    <subcellularLocation>
        <location evidence="4">Cytoplasm</location>
        <location evidence="4">Perinuclear region</location>
    </subcellularLocation>
    <subcellularLocation>
        <location evidence="3">Golgi apparatus</location>
    </subcellularLocation>
    <subcellularLocation>
        <location evidence="1">Nucleus membrane</location>
    </subcellularLocation>
    <subcellularLocation>
        <location evidence="2">Rough endoplasmic reticulum</location>
    </subcellularLocation>
    <subcellularLocation>
        <location evidence="5">Secreted</location>
    </subcellularLocation>
</comment>
<comment type="catalytic activity">
    <reaction evidence="26">
        <text>prostaglandin H2 = prostaglandin D2</text>
        <dbReference type="Rhea" id="RHEA:10600"/>
        <dbReference type="ChEBI" id="CHEBI:57405"/>
        <dbReference type="ChEBI" id="CHEBI:57406"/>
        <dbReference type="EC" id="5.3.99.2"/>
    </reaction>
</comment>
<evidence type="ECO:0000256" key="23">
    <source>
        <dbReference type="ARBA" id="ARBA00023180"/>
    </source>
</evidence>
<dbReference type="GO" id="GO:0005791">
    <property type="term" value="C:rough endoplasmic reticulum"/>
    <property type="evidence" value="ECO:0007669"/>
    <property type="project" value="UniProtKB-SubCell"/>
</dbReference>
<evidence type="ECO:0000256" key="27">
    <source>
        <dbReference type="ARBA" id="ARBA00023799"/>
    </source>
</evidence>
<evidence type="ECO:0000256" key="9">
    <source>
        <dbReference type="ARBA" id="ARBA00022490"/>
    </source>
</evidence>
<dbReference type="InterPro" id="IPR000566">
    <property type="entry name" value="Lipocln_cytosolic_FA-bd_dom"/>
</dbReference>
<accession>G1KUY5</accession>
<evidence type="ECO:0000256" key="29">
    <source>
        <dbReference type="ARBA" id="ARBA00030654"/>
    </source>
</evidence>
<dbReference type="PRINTS" id="PR01254">
    <property type="entry name" value="PGNDSYNTHASE"/>
</dbReference>
<dbReference type="Gene3D" id="2.40.128.20">
    <property type="match status" value="1"/>
</dbReference>
<keyword evidence="16" id="KW-0256">Endoplasmic reticulum</keyword>
<dbReference type="GO" id="GO:0043303">
    <property type="term" value="P:mast cell degranulation"/>
    <property type="evidence" value="ECO:0007669"/>
    <property type="project" value="UniProtKB-KW"/>
</dbReference>
<dbReference type="InterPro" id="IPR012674">
    <property type="entry name" value="Calycin"/>
</dbReference>
<keyword evidence="9" id="KW-0963">Cytoplasm</keyword>
<evidence type="ECO:0000256" key="17">
    <source>
        <dbReference type="ARBA" id="ARBA00022832"/>
    </source>
</evidence>
<evidence type="ECO:0000256" key="26">
    <source>
        <dbReference type="ARBA" id="ARBA00023698"/>
    </source>
</evidence>
<reference evidence="35 36" key="1">
    <citation type="submission" date="2009-12" db="EMBL/GenBank/DDBJ databases">
        <title>The Genome Sequence of Anolis carolinensis (Green Anole Lizard).</title>
        <authorList>
            <consortium name="The Genome Sequencing Platform"/>
            <person name="Di Palma F."/>
            <person name="Alfoldi J."/>
            <person name="Heiman D."/>
            <person name="Young S."/>
            <person name="Grabherr M."/>
            <person name="Johnson J."/>
            <person name="Lander E.S."/>
            <person name="Lindblad-Toh K."/>
        </authorList>
    </citation>
    <scope>NUCLEOTIDE SEQUENCE [LARGE SCALE GENOMIC DNA]</scope>
    <source>
        <strain evidence="35 36">JBL SC #1</strain>
    </source>
</reference>
<dbReference type="InterPro" id="IPR022272">
    <property type="entry name" value="Lipocalin_CS"/>
</dbReference>
<evidence type="ECO:0000256" key="25">
    <source>
        <dbReference type="ARBA" id="ARBA00023242"/>
    </source>
</evidence>
<keyword evidence="18" id="KW-0333">Golgi apparatus</keyword>
<evidence type="ECO:0000256" key="6">
    <source>
        <dbReference type="ARBA" id="ARBA00006889"/>
    </source>
</evidence>
<reference evidence="35" key="3">
    <citation type="submission" date="2025-09" db="UniProtKB">
        <authorList>
            <consortium name="Ensembl"/>
        </authorList>
    </citation>
    <scope>IDENTIFICATION</scope>
</reference>
<dbReference type="PANTHER" id="PTHR11430">
    <property type="entry name" value="LIPOCALIN"/>
    <property type="match status" value="1"/>
</dbReference>
<dbReference type="AlphaFoldDB" id="G1KUY5"/>
<dbReference type="Bgee" id="ENSACAG00000026090">
    <property type="expression patterns" value="Expressed in liver and 9 other cell types or tissues"/>
</dbReference>
<keyword evidence="8" id="KW-0813">Transport</keyword>
<evidence type="ECO:0000256" key="12">
    <source>
        <dbReference type="ARBA" id="ARBA00022525"/>
    </source>
</evidence>
<dbReference type="EC" id="5.3.99.2" evidence="27"/>
<evidence type="ECO:0000313" key="36">
    <source>
        <dbReference type="Proteomes" id="UP000001646"/>
    </source>
</evidence>
<dbReference type="SUPFAM" id="SSF50814">
    <property type="entry name" value="Lipocalins"/>
    <property type="match status" value="1"/>
</dbReference>
<dbReference type="STRING" id="28377.ENSACAP00000018124"/>
<keyword evidence="19" id="KW-0443">Lipid metabolism</keyword>
<keyword evidence="20" id="KW-0472">Membrane</keyword>
<evidence type="ECO:0000256" key="11">
    <source>
        <dbReference type="ARBA" id="ARBA00022516"/>
    </source>
</evidence>
<keyword evidence="17" id="KW-0276">Fatty acid metabolism</keyword>
<dbReference type="HOGENOM" id="CLU_094061_3_1_1"/>
<evidence type="ECO:0000256" key="10">
    <source>
        <dbReference type="ARBA" id="ARBA00022501"/>
    </source>
</evidence>
<evidence type="ECO:0000256" key="20">
    <source>
        <dbReference type="ARBA" id="ARBA00023136"/>
    </source>
</evidence>
<dbReference type="GO" id="GO:0048471">
    <property type="term" value="C:perinuclear region of cytoplasm"/>
    <property type="evidence" value="ECO:0007669"/>
    <property type="project" value="UniProtKB-SubCell"/>
</dbReference>
<evidence type="ECO:0000256" key="24">
    <source>
        <dbReference type="ARBA" id="ARBA00023235"/>
    </source>
</evidence>
<organism evidence="35 36">
    <name type="scientific">Anolis carolinensis</name>
    <name type="common">Green anole</name>
    <name type="synonym">American chameleon</name>
    <dbReference type="NCBI Taxonomy" id="28377"/>
    <lineage>
        <taxon>Eukaryota</taxon>
        <taxon>Metazoa</taxon>
        <taxon>Chordata</taxon>
        <taxon>Craniata</taxon>
        <taxon>Vertebrata</taxon>
        <taxon>Euteleostomi</taxon>
        <taxon>Lepidosauria</taxon>
        <taxon>Squamata</taxon>
        <taxon>Bifurcata</taxon>
        <taxon>Unidentata</taxon>
        <taxon>Episquamata</taxon>
        <taxon>Toxicofera</taxon>
        <taxon>Iguania</taxon>
        <taxon>Dactyloidae</taxon>
        <taxon>Anolis</taxon>
    </lineage>
</organism>
<evidence type="ECO:0000256" key="32">
    <source>
        <dbReference type="RuleBase" id="RU003695"/>
    </source>
</evidence>
<evidence type="ECO:0000256" key="21">
    <source>
        <dbReference type="ARBA" id="ARBA00023157"/>
    </source>
</evidence>
<evidence type="ECO:0000256" key="33">
    <source>
        <dbReference type="SAM" id="SignalP"/>
    </source>
</evidence>
<feature type="signal peptide" evidence="33">
    <location>
        <begin position="1"/>
        <end position="22"/>
    </location>
</feature>
<evidence type="ECO:0000256" key="7">
    <source>
        <dbReference type="ARBA" id="ARBA00011245"/>
    </source>
</evidence>
<sequence length="178" mass="20106">MRSSFCGLGALVLLLGLVRVRGEVPVQVDFQQDQFTGRWFSIGFASNSRWFQEKKSVMKMCSTVVSPTAEGNLEQINARKSLFVRTEEAGRFRYTSSYSGTTSDVRVVETNYNEYALLVGQKVKDGQTFTMVSLYGRTKYLRPELVEKFTRFGLEQGLNPEQILILPRTGEKILGVVP</sequence>
<comment type="similarity">
    <text evidence="6 32">Belongs to the calycin superfamily. Lipocalin family.</text>
</comment>
<evidence type="ECO:0000256" key="31">
    <source>
        <dbReference type="ARBA" id="ARBA00032350"/>
    </source>
</evidence>
<dbReference type="InParanoid" id="G1KUY5"/>
<evidence type="ECO:0000256" key="4">
    <source>
        <dbReference type="ARBA" id="ARBA00004556"/>
    </source>
</evidence>
<dbReference type="GO" id="GO:0036094">
    <property type="term" value="F:small molecule binding"/>
    <property type="evidence" value="ECO:0007669"/>
    <property type="project" value="InterPro"/>
</dbReference>
<dbReference type="Pfam" id="PF00061">
    <property type="entry name" value="Lipocalin"/>
    <property type="match status" value="1"/>
</dbReference>
<evidence type="ECO:0000256" key="19">
    <source>
        <dbReference type="ARBA" id="ARBA00023098"/>
    </source>
</evidence>
<keyword evidence="25" id="KW-0539">Nucleus</keyword>
<keyword evidence="21" id="KW-1015">Disulfide bond</keyword>
<dbReference type="GO" id="GO:0005794">
    <property type="term" value="C:Golgi apparatus"/>
    <property type="evidence" value="ECO:0007669"/>
    <property type="project" value="UniProtKB-SubCell"/>
</dbReference>
<dbReference type="InterPro" id="IPR002345">
    <property type="entry name" value="Lipocalin"/>
</dbReference>
<dbReference type="PANTHER" id="PTHR11430:SF86">
    <property type="entry name" value="PROSTAGLANDIN-H2 D-ISOMERASE"/>
    <property type="match status" value="1"/>
</dbReference>
<evidence type="ECO:0000256" key="15">
    <source>
        <dbReference type="ARBA" id="ARBA00022729"/>
    </source>
</evidence>
<dbReference type="GO" id="GO:0031965">
    <property type="term" value="C:nuclear membrane"/>
    <property type="evidence" value="ECO:0007669"/>
    <property type="project" value="UniProtKB-SubCell"/>
</dbReference>
<keyword evidence="36" id="KW-1185">Reference proteome</keyword>
<evidence type="ECO:0000256" key="5">
    <source>
        <dbReference type="ARBA" id="ARBA00004613"/>
    </source>
</evidence>
<dbReference type="GeneTree" id="ENSGT01120000271921"/>
<keyword evidence="24" id="KW-0413">Isomerase</keyword>
<evidence type="ECO:0000256" key="8">
    <source>
        <dbReference type="ARBA" id="ARBA00022448"/>
    </source>
</evidence>
<dbReference type="GO" id="GO:0001516">
    <property type="term" value="P:prostaglandin biosynthetic process"/>
    <property type="evidence" value="ECO:0007669"/>
    <property type="project" value="UniProtKB-KW"/>
</dbReference>
<keyword evidence="11" id="KW-0444">Lipid biosynthesis</keyword>
<proteinExistence type="inferred from homology"/>
<evidence type="ECO:0000256" key="2">
    <source>
        <dbReference type="ARBA" id="ARBA00004427"/>
    </source>
</evidence>
<dbReference type="GO" id="GO:0005615">
    <property type="term" value="C:extracellular space"/>
    <property type="evidence" value="ECO:0000318"/>
    <property type="project" value="GO_Central"/>
</dbReference>
<dbReference type="PRINTS" id="PR00179">
    <property type="entry name" value="LIPOCALIN"/>
</dbReference>
<name>G1KUY5_ANOCA</name>
<keyword evidence="15 33" id="KW-0732">Signal</keyword>
<keyword evidence="22" id="KW-0275">Fatty acid biosynthesis</keyword>
<evidence type="ECO:0000256" key="13">
    <source>
        <dbReference type="ARBA" id="ARBA00022585"/>
    </source>
</evidence>
<dbReference type="eggNOG" id="ENOG502S0P6">
    <property type="taxonomic scope" value="Eukaryota"/>
</dbReference>
<evidence type="ECO:0000256" key="30">
    <source>
        <dbReference type="ARBA" id="ARBA00031917"/>
    </source>
</evidence>
<feature type="chain" id="PRO_5032335682" description="Prostaglandin-H2 D-isomerase" evidence="33">
    <location>
        <begin position="23"/>
        <end position="178"/>
    </location>
</feature>
<evidence type="ECO:0000259" key="34">
    <source>
        <dbReference type="Pfam" id="PF00061"/>
    </source>
</evidence>
<feature type="domain" description="Lipocalin/cytosolic fatty-acid binding" evidence="34">
    <location>
        <begin position="36"/>
        <end position="169"/>
    </location>
</feature>
<comment type="subunit">
    <text evidence="7">Monomer.</text>
</comment>